<evidence type="ECO:0000313" key="3">
    <source>
        <dbReference type="EMBL" id="KAK9808175.1"/>
    </source>
</evidence>
<dbReference type="AlphaFoldDB" id="A0AAW1PID9"/>
<feature type="domain" description="Ubiquitin-like" evidence="2">
    <location>
        <begin position="17"/>
        <end position="92"/>
    </location>
</feature>
<comment type="similarity">
    <text evidence="1">Belongs to the ubiquitin family. SUMO subfamily.</text>
</comment>
<dbReference type="Gene3D" id="3.10.20.90">
    <property type="entry name" value="Phosphatidylinositol 3-kinase Catalytic Subunit, Chain A, domain 1"/>
    <property type="match status" value="1"/>
</dbReference>
<dbReference type="InterPro" id="IPR022617">
    <property type="entry name" value="Rad60/SUMO-like_dom"/>
</dbReference>
<dbReference type="GO" id="GO:0005634">
    <property type="term" value="C:nucleus"/>
    <property type="evidence" value="ECO:0007669"/>
    <property type="project" value="UniProtKB-SubCell"/>
</dbReference>
<dbReference type="InterPro" id="IPR029071">
    <property type="entry name" value="Ubiquitin-like_domsf"/>
</dbReference>
<reference evidence="3 4" key="1">
    <citation type="journal article" date="2024" name="Nat. Commun.">
        <title>Phylogenomics reveals the evolutionary origins of lichenization in chlorophyte algae.</title>
        <authorList>
            <person name="Puginier C."/>
            <person name="Libourel C."/>
            <person name="Otte J."/>
            <person name="Skaloud P."/>
            <person name="Haon M."/>
            <person name="Grisel S."/>
            <person name="Petersen M."/>
            <person name="Berrin J.G."/>
            <person name="Delaux P.M."/>
            <person name="Dal Grande F."/>
            <person name="Keller J."/>
        </authorList>
    </citation>
    <scope>NUCLEOTIDE SEQUENCE [LARGE SCALE GENOMIC DNA]</scope>
    <source>
        <strain evidence="3 4">SAG 2036</strain>
    </source>
</reference>
<keyword evidence="1" id="KW-0539">Nucleus</keyword>
<dbReference type="Pfam" id="PF11976">
    <property type="entry name" value="Rad60-SLD"/>
    <property type="match status" value="1"/>
</dbReference>
<evidence type="ECO:0000259" key="2">
    <source>
        <dbReference type="PROSITE" id="PS50053"/>
    </source>
</evidence>
<keyword evidence="4" id="KW-1185">Reference proteome</keyword>
<dbReference type="PANTHER" id="PTHR10562">
    <property type="entry name" value="SMALL UBIQUITIN-RELATED MODIFIER"/>
    <property type="match status" value="1"/>
</dbReference>
<dbReference type="EMBL" id="JALJOQ010000026">
    <property type="protein sequence ID" value="KAK9808175.1"/>
    <property type="molecule type" value="Genomic_DNA"/>
</dbReference>
<comment type="subcellular location">
    <subcellularLocation>
        <location evidence="1">Nucleus</location>
    </subcellularLocation>
</comment>
<organism evidence="3 4">
    <name type="scientific">Symbiochloris irregularis</name>
    <dbReference type="NCBI Taxonomy" id="706552"/>
    <lineage>
        <taxon>Eukaryota</taxon>
        <taxon>Viridiplantae</taxon>
        <taxon>Chlorophyta</taxon>
        <taxon>core chlorophytes</taxon>
        <taxon>Trebouxiophyceae</taxon>
        <taxon>Trebouxiales</taxon>
        <taxon>Trebouxiaceae</taxon>
        <taxon>Symbiochloris</taxon>
    </lineage>
</organism>
<accession>A0AAW1PID9</accession>
<dbReference type="Proteomes" id="UP001465755">
    <property type="component" value="Unassembled WGS sequence"/>
</dbReference>
<gene>
    <name evidence="3" type="ORF">WJX73_005370</name>
</gene>
<proteinExistence type="inferred from homology"/>
<dbReference type="InterPro" id="IPR000626">
    <property type="entry name" value="Ubiquitin-like_dom"/>
</dbReference>
<dbReference type="SMART" id="SM00213">
    <property type="entry name" value="UBQ"/>
    <property type="match status" value="1"/>
</dbReference>
<sequence>MTEEHSGETKPKVEQAFQLVVKDQTGGEVHFKVKPTTKFEKIMASYATNKSIDQKSIRFLYEGRRLKPEETPDMLGMESEDVIDAVIEQTGGSK</sequence>
<dbReference type="PROSITE" id="PS50053">
    <property type="entry name" value="UBIQUITIN_2"/>
    <property type="match status" value="1"/>
</dbReference>
<comment type="caution">
    <text evidence="3">The sequence shown here is derived from an EMBL/GenBank/DDBJ whole genome shotgun (WGS) entry which is preliminary data.</text>
</comment>
<protein>
    <recommendedName>
        <fullName evidence="1">Small ubiquitin-related modifier</fullName>
        <shortName evidence="1">SUMO</shortName>
    </recommendedName>
</protein>
<evidence type="ECO:0000313" key="4">
    <source>
        <dbReference type="Proteomes" id="UP001465755"/>
    </source>
</evidence>
<name>A0AAW1PID9_9CHLO</name>
<keyword evidence="1" id="KW-0833">Ubl conjugation pathway</keyword>
<dbReference type="SUPFAM" id="SSF54236">
    <property type="entry name" value="Ubiquitin-like"/>
    <property type="match status" value="1"/>
</dbReference>
<evidence type="ECO:0000256" key="1">
    <source>
        <dbReference type="RuleBase" id="RU361190"/>
    </source>
</evidence>